<evidence type="ECO:0000256" key="2">
    <source>
        <dbReference type="SAM" id="SignalP"/>
    </source>
</evidence>
<evidence type="ECO:0000313" key="3">
    <source>
        <dbReference type="EMBL" id="RHZ86670.1"/>
    </source>
</evidence>
<proteinExistence type="predicted"/>
<dbReference type="Proteomes" id="UP000266861">
    <property type="component" value="Unassembled WGS sequence"/>
</dbReference>
<feature type="chain" id="PRO_5017380864" evidence="2">
    <location>
        <begin position="17"/>
        <end position="113"/>
    </location>
</feature>
<feature type="compositionally biased region" description="Low complexity" evidence="1">
    <location>
        <begin position="74"/>
        <end position="92"/>
    </location>
</feature>
<comment type="caution">
    <text evidence="3">The sequence shown here is derived from an EMBL/GenBank/DDBJ whole genome shotgun (WGS) entry which is preliminary data.</text>
</comment>
<protein>
    <submittedName>
        <fullName evidence="3">Uncharacterized protein</fullName>
    </submittedName>
</protein>
<organism evidence="3 4">
    <name type="scientific">Diversispora epigaea</name>
    <dbReference type="NCBI Taxonomy" id="1348612"/>
    <lineage>
        <taxon>Eukaryota</taxon>
        <taxon>Fungi</taxon>
        <taxon>Fungi incertae sedis</taxon>
        <taxon>Mucoromycota</taxon>
        <taxon>Glomeromycotina</taxon>
        <taxon>Glomeromycetes</taxon>
        <taxon>Diversisporales</taxon>
        <taxon>Diversisporaceae</taxon>
        <taxon>Diversispora</taxon>
    </lineage>
</organism>
<feature type="compositionally biased region" description="Basic and acidic residues" evidence="1">
    <location>
        <begin position="93"/>
        <end position="107"/>
    </location>
</feature>
<dbReference type="AlphaFoldDB" id="A0A397JQB4"/>
<sequence length="113" mass="13456">MVFILLLSGTLHNTYRDPYQQNRDDDFLRWLRPNSGQDLNHRPCNRSDDFLNFWKISSNRKIHWDVQNQLQEGNSENENDNNNNNNNNNNKESFNDRRLKNTDDLCKDLSGSI</sequence>
<feature type="region of interest" description="Disordered" evidence="1">
    <location>
        <begin position="65"/>
        <end position="113"/>
    </location>
</feature>
<evidence type="ECO:0000256" key="1">
    <source>
        <dbReference type="SAM" id="MobiDB-lite"/>
    </source>
</evidence>
<evidence type="ECO:0000313" key="4">
    <source>
        <dbReference type="Proteomes" id="UP000266861"/>
    </source>
</evidence>
<accession>A0A397JQB4</accession>
<feature type="signal peptide" evidence="2">
    <location>
        <begin position="1"/>
        <end position="16"/>
    </location>
</feature>
<gene>
    <name evidence="3" type="ORF">Glove_48g66</name>
</gene>
<dbReference type="EMBL" id="PQFF01000045">
    <property type="protein sequence ID" value="RHZ86670.1"/>
    <property type="molecule type" value="Genomic_DNA"/>
</dbReference>
<reference evidence="3 4" key="1">
    <citation type="submission" date="2018-08" db="EMBL/GenBank/DDBJ databases">
        <title>Genome and evolution of the arbuscular mycorrhizal fungus Diversispora epigaea (formerly Glomus versiforme) and its bacterial endosymbionts.</title>
        <authorList>
            <person name="Sun X."/>
            <person name="Fei Z."/>
            <person name="Harrison M."/>
        </authorList>
    </citation>
    <scope>NUCLEOTIDE SEQUENCE [LARGE SCALE GENOMIC DNA]</scope>
    <source>
        <strain evidence="3 4">IT104</strain>
    </source>
</reference>
<keyword evidence="4" id="KW-1185">Reference proteome</keyword>
<name>A0A397JQB4_9GLOM</name>
<keyword evidence="2" id="KW-0732">Signal</keyword>